<dbReference type="InterPro" id="IPR043128">
    <property type="entry name" value="Rev_trsase/Diguanyl_cyclase"/>
</dbReference>
<evidence type="ECO:0000259" key="3">
    <source>
        <dbReference type="PROSITE" id="PS50112"/>
    </source>
</evidence>
<dbReference type="Gene3D" id="3.20.20.450">
    <property type="entry name" value="EAL domain"/>
    <property type="match status" value="1"/>
</dbReference>
<feature type="transmembrane region" description="Helical" evidence="1">
    <location>
        <begin position="110"/>
        <end position="129"/>
    </location>
</feature>
<dbReference type="Proteomes" id="UP001604043">
    <property type="component" value="Unassembled WGS sequence"/>
</dbReference>
<keyword evidence="2" id="KW-0732">Signal</keyword>
<dbReference type="PROSITE" id="PS50112">
    <property type="entry name" value="PAS"/>
    <property type="match status" value="3"/>
</dbReference>
<feature type="domain" description="PAC" evidence="4">
    <location>
        <begin position="510"/>
        <end position="562"/>
    </location>
</feature>
<dbReference type="SMART" id="SM00091">
    <property type="entry name" value="PAS"/>
    <property type="match status" value="3"/>
</dbReference>
<keyword evidence="1" id="KW-0472">Membrane</keyword>
<dbReference type="SMART" id="SM00052">
    <property type="entry name" value="EAL"/>
    <property type="match status" value="1"/>
</dbReference>
<dbReference type="InterPro" id="IPR052155">
    <property type="entry name" value="Biofilm_reg_signaling"/>
</dbReference>
<feature type="domain" description="GGDEF" evidence="6">
    <location>
        <begin position="842"/>
        <end position="976"/>
    </location>
</feature>
<dbReference type="Pfam" id="PF00990">
    <property type="entry name" value="GGDEF"/>
    <property type="match status" value="1"/>
</dbReference>
<dbReference type="InterPro" id="IPR029787">
    <property type="entry name" value="Nucleotide_cyclase"/>
</dbReference>
<evidence type="ECO:0000313" key="8">
    <source>
        <dbReference type="Proteomes" id="UP001604043"/>
    </source>
</evidence>
<reference evidence="7 8" key="1">
    <citation type="submission" date="2024-02" db="EMBL/GenBank/DDBJ databases">
        <title>Expansion and revision of Xanthobacter and proposal of Roseixanthobacter gen. nov.</title>
        <authorList>
            <person name="Soltysiak M.P.M."/>
            <person name="Jalihal A."/>
            <person name="Ory A."/>
            <person name="Chrisophersen C."/>
            <person name="Lee A.D."/>
            <person name="Boulton J."/>
            <person name="Springer M."/>
        </authorList>
    </citation>
    <scope>NUCLEOTIDE SEQUENCE [LARGE SCALE GENOMIC DNA]</scope>
    <source>
        <strain evidence="7 8">CB5</strain>
    </source>
</reference>
<evidence type="ECO:0000259" key="5">
    <source>
        <dbReference type="PROSITE" id="PS50883"/>
    </source>
</evidence>
<name>A0ABW6ZER7_9HYPH</name>
<dbReference type="CDD" id="cd01949">
    <property type="entry name" value="GGDEF"/>
    <property type="match status" value="1"/>
</dbReference>
<keyword evidence="1" id="KW-1133">Transmembrane helix</keyword>
<feature type="domain" description="PAC" evidence="4">
    <location>
        <begin position="761"/>
        <end position="813"/>
    </location>
</feature>
<dbReference type="CDD" id="cd00130">
    <property type="entry name" value="PAS"/>
    <property type="match status" value="3"/>
</dbReference>
<dbReference type="PROSITE" id="PS50887">
    <property type="entry name" value="GGDEF"/>
    <property type="match status" value="1"/>
</dbReference>
<dbReference type="InterPro" id="IPR001633">
    <property type="entry name" value="EAL_dom"/>
</dbReference>
<dbReference type="SMART" id="SM00086">
    <property type="entry name" value="PAC"/>
    <property type="match status" value="3"/>
</dbReference>
<evidence type="ECO:0000259" key="6">
    <source>
        <dbReference type="PROSITE" id="PS50887"/>
    </source>
</evidence>
<dbReference type="Gene3D" id="3.30.70.270">
    <property type="match status" value="1"/>
</dbReference>
<accession>A0ABW6ZER7</accession>
<dbReference type="InterPro" id="IPR001610">
    <property type="entry name" value="PAC"/>
</dbReference>
<dbReference type="PROSITE" id="PS50883">
    <property type="entry name" value="EAL"/>
    <property type="match status" value="1"/>
</dbReference>
<feature type="transmembrane region" description="Helical" evidence="1">
    <location>
        <begin position="48"/>
        <end position="69"/>
    </location>
</feature>
<dbReference type="RefSeq" id="WP_156026412.1">
    <property type="nucleotide sequence ID" value="NZ_JBAFUR010000002.1"/>
</dbReference>
<dbReference type="PROSITE" id="PS50113">
    <property type="entry name" value="PAC"/>
    <property type="match status" value="3"/>
</dbReference>
<dbReference type="InterPro" id="IPR000160">
    <property type="entry name" value="GGDEF_dom"/>
</dbReference>
<dbReference type="SUPFAM" id="SSF55073">
    <property type="entry name" value="Nucleotide cyclase"/>
    <property type="match status" value="1"/>
</dbReference>
<dbReference type="InterPro" id="IPR035919">
    <property type="entry name" value="EAL_sf"/>
</dbReference>
<gene>
    <name evidence="7" type="ORF">V5F30_07860</name>
</gene>
<feature type="domain" description="PAS" evidence="3">
    <location>
        <begin position="563"/>
        <end position="635"/>
    </location>
</feature>
<dbReference type="PANTHER" id="PTHR44757">
    <property type="entry name" value="DIGUANYLATE CYCLASE DGCP"/>
    <property type="match status" value="1"/>
</dbReference>
<dbReference type="InterPro" id="IPR013767">
    <property type="entry name" value="PAS_fold"/>
</dbReference>
<organism evidence="7 8">
    <name type="scientific">Xanthobacter aminoxidans</name>
    <dbReference type="NCBI Taxonomy" id="186280"/>
    <lineage>
        <taxon>Bacteria</taxon>
        <taxon>Pseudomonadati</taxon>
        <taxon>Pseudomonadota</taxon>
        <taxon>Alphaproteobacteria</taxon>
        <taxon>Hyphomicrobiales</taxon>
        <taxon>Xanthobacteraceae</taxon>
        <taxon>Xanthobacter</taxon>
    </lineage>
</organism>
<evidence type="ECO:0000259" key="4">
    <source>
        <dbReference type="PROSITE" id="PS50113"/>
    </source>
</evidence>
<evidence type="ECO:0000256" key="1">
    <source>
        <dbReference type="SAM" id="Phobius"/>
    </source>
</evidence>
<dbReference type="NCBIfam" id="TIGR00229">
    <property type="entry name" value="sensory_box"/>
    <property type="match status" value="3"/>
</dbReference>
<feature type="domain" description="PAS" evidence="3">
    <location>
        <begin position="685"/>
        <end position="739"/>
    </location>
</feature>
<dbReference type="Pfam" id="PF08447">
    <property type="entry name" value="PAS_3"/>
    <property type="match status" value="1"/>
</dbReference>
<dbReference type="SUPFAM" id="SSF55785">
    <property type="entry name" value="PYP-like sensor domain (PAS domain)"/>
    <property type="match status" value="3"/>
</dbReference>
<dbReference type="Pfam" id="PF00989">
    <property type="entry name" value="PAS"/>
    <property type="match status" value="1"/>
</dbReference>
<keyword evidence="8" id="KW-1185">Reference proteome</keyword>
<feature type="domain" description="PAS" evidence="3">
    <location>
        <begin position="436"/>
        <end position="506"/>
    </location>
</feature>
<dbReference type="SUPFAM" id="SSF141868">
    <property type="entry name" value="EAL domain-like"/>
    <property type="match status" value="1"/>
</dbReference>
<dbReference type="Pfam" id="PF00563">
    <property type="entry name" value="EAL"/>
    <property type="match status" value="1"/>
</dbReference>
<dbReference type="PANTHER" id="PTHR44757:SF2">
    <property type="entry name" value="BIOFILM ARCHITECTURE MAINTENANCE PROTEIN MBAA"/>
    <property type="match status" value="1"/>
</dbReference>
<dbReference type="Gene3D" id="3.30.450.20">
    <property type="entry name" value="PAS domain"/>
    <property type="match status" value="3"/>
</dbReference>
<dbReference type="NCBIfam" id="TIGR00254">
    <property type="entry name" value="GGDEF"/>
    <property type="match status" value="1"/>
</dbReference>
<comment type="caution">
    <text evidence="7">The sequence shown here is derived from an EMBL/GenBank/DDBJ whole genome shotgun (WGS) entry which is preliminary data.</text>
</comment>
<sequence>MRAQPARGRFRAATVLTAVAALWSRAAEAQPSLATGGFGGAPTLKTTLIALVAAAVIGTAAFMATLLVARRRAAAAAMARTTTDVAPTPRRTGTVGVASTVPNSIGAMRAVLLLLGLGAILLVVTVLVYQASVQSAISDTRRLLGTLAEVQVRNLAQERQRLETGALALGSSRFLADDVAGWHAEPSSERRARLRLLLGESARAFGFTGAELWANNGAFILSSGPEPGRPDMAEMVREVAATGQMAEAPPPRDTTRTGGFAFLVNVPVRGAEHDPCCVLFLQSAVRPEAHPMLSAVFRTARSAEALLVAPDPRGGVRVTSAVSRDQAAPLPRTFVADPYPFAAGTDSPGATGAGADPSGRAVLAVRAPIPGDQSSLVLKVDRDEVLGGARTSAFFSAALACVLLLLAVAVGRGLLQKSRMREAARELSAARAVGEAEARFRAAFDQAATGILHLDLDGTILRANGKACRMLGRPASALIGERMWHLREPDPASGGADVIGPLLDGRSAEIETEESLVRPDGSAVWLAFTFSLVRNADGAADHLLLVAQDISARRAAEAALRESEERFGLAVKGSDQGVWDLNIRTGSLYLSQRAREMLGVGADEAVDIRRPWHELLHPDDRRKVAAAWKAFLRGGAPTLELDIRLRRPDGSYHDFRWHGLAARDAAGALSRAVGLLADITRSKHTERHLRLAAAVFANSYDGLVVTNLKSEVSAVNPAFSRITGYSEEEILGQNMRLLHSGRHDRDFYRSLWSELTTAGSWQGEIWNRRKNGEIFLQQLNITTVYDDSGAAQNFVGAFQDITQAKHSEFELDRIAHYDPLTDLPNRTLLASLLDLALSRPGSRCAVLFVDLDRFKTVNDSLGHMAGDAVLQMAARRIQDELEAGATLGRHGGDEFVIILEGISGPEDAATLANHVIQEMGRPFSMPGGGEIYLGASVGISLFPEDAETPASLLQHADSALAEAKSHGRGGYAFYTQALTRGARVRMEMEADLRRALARDEFILNFQPVVNLATGRITGTEALVRWQSPTHGLVTPNRFIPLAEETGLIEPLGNWVMEAACRQMAEWLDKGADLDFIAVNLSPRQFQRGALCEFVDDVLRRTGLPAHKLEVEITESLLFDARAAAERKLRQLKDTGVRIALDDFGTGYSSLAYLKRFPISKLKIDRSFVRDLPRAADAEIATAIISIARALGFSVVAEGIEDPRQHDFLKARGCDFGQGHLFSRAVTGDRLLRLALSGPLAPGPAPGAPRGAGLIGSTSLH</sequence>
<dbReference type="InterPro" id="IPR013655">
    <property type="entry name" value="PAS_fold_3"/>
</dbReference>
<dbReference type="Pfam" id="PF13426">
    <property type="entry name" value="PAS_9"/>
    <property type="match status" value="1"/>
</dbReference>
<dbReference type="InterPro" id="IPR035965">
    <property type="entry name" value="PAS-like_dom_sf"/>
</dbReference>
<protein>
    <submittedName>
        <fullName evidence="7">EAL domain-containing protein</fullName>
    </submittedName>
</protein>
<dbReference type="CDD" id="cd01948">
    <property type="entry name" value="EAL"/>
    <property type="match status" value="1"/>
</dbReference>
<evidence type="ECO:0000256" key="2">
    <source>
        <dbReference type="SAM" id="SignalP"/>
    </source>
</evidence>
<dbReference type="EMBL" id="JBAFUR010000002">
    <property type="protein sequence ID" value="MFG1252109.1"/>
    <property type="molecule type" value="Genomic_DNA"/>
</dbReference>
<dbReference type="SMART" id="SM00267">
    <property type="entry name" value="GGDEF"/>
    <property type="match status" value="1"/>
</dbReference>
<keyword evidence="1" id="KW-0812">Transmembrane</keyword>
<evidence type="ECO:0000313" key="7">
    <source>
        <dbReference type="EMBL" id="MFG1252109.1"/>
    </source>
</evidence>
<feature type="chain" id="PRO_5046992082" evidence="2">
    <location>
        <begin position="30"/>
        <end position="1260"/>
    </location>
</feature>
<dbReference type="InterPro" id="IPR000700">
    <property type="entry name" value="PAS-assoc_C"/>
</dbReference>
<feature type="domain" description="EAL" evidence="5">
    <location>
        <begin position="985"/>
        <end position="1238"/>
    </location>
</feature>
<dbReference type="InterPro" id="IPR000014">
    <property type="entry name" value="PAS"/>
</dbReference>
<feature type="signal peptide" evidence="2">
    <location>
        <begin position="1"/>
        <end position="29"/>
    </location>
</feature>
<feature type="domain" description="PAC" evidence="4">
    <location>
        <begin position="639"/>
        <end position="691"/>
    </location>
</feature>
<proteinExistence type="predicted"/>